<dbReference type="AlphaFoldDB" id="A0AAD4TYL8"/>
<comment type="caution">
    <text evidence="2">The sequence shown here is derived from an EMBL/GenBank/DDBJ whole genome shotgun (WGS) entry which is preliminary data.</text>
</comment>
<organism evidence="2 3">
    <name type="scientific">Ovis ammon polii</name>
    <dbReference type="NCBI Taxonomy" id="230172"/>
    <lineage>
        <taxon>Eukaryota</taxon>
        <taxon>Metazoa</taxon>
        <taxon>Chordata</taxon>
        <taxon>Craniata</taxon>
        <taxon>Vertebrata</taxon>
        <taxon>Euteleostomi</taxon>
        <taxon>Mammalia</taxon>
        <taxon>Eutheria</taxon>
        <taxon>Laurasiatheria</taxon>
        <taxon>Artiodactyla</taxon>
        <taxon>Ruminantia</taxon>
        <taxon>Pecora</taxon>
        <taxon>Bovidae</taxon>
        <taxon>Caprinae</taxon>
        <taxon>Ovis</taxon>
    </lineage>
</organism>
<gene>
    <name evidence="2" type="ORF">MG293_015947</name>
</gene>
<sequence>MITVFRRQRLPACLPVLAPPLQEAGQNIETEFWLLLATPKSYLPAWVPVQSFFVTLRAVAPRGSNGHAVSQQKYWSGLPFPRAADLTHPETRLQSPTRPALQASSSPLSHPDNV</sequence>
<accession>A0AAD4TYL8</accession>
<feature type="compositionally biased region" description="Polar residues" evidence="1">
    <location>
        <begin position="92"/>
        <end position="108"/>
    </location>
</feature>
<proteinExistence type="predicted"/>
<feature type="region of interest" description="Disordered" evidence="1">
    <location>
        <begin position="86"/>
        <end position="114"/>
    </location>
</feature>
<evidence type="ECO:0000313" key="3">
    <source>
        <dbReference type="Proteomes" id="UP001214576"/>
    </source>
</evidence>
<dbReference type="Proteomes" id="UP001214576">
    <property type="component" value="Unassembled WGS sequence"/>
</dbReference>
<reference evidence="2" key="1">
    <citation type="submission" date="2022-03" db="EMBL/GenBank/DDBJ databases">
        <title>Genomic analyses of argali, domestic sheep and their hybrids provide insights into chromosomal evolution, heterosis and genetic basis of agronomic traits.</title>
        <authorList>
            <person name="Li M."/>
        </authorList>
    </citation>
    <scope>NUCLEOTIDE SEQUENCE</scope>
    <source>
        <strain evidence="2">CAU-MHL-2022a</strain>
        <tissue evidence="2">Skin</tissue>
    </source>
</reference>
<dbReference type="EMBL" id="JAKZEL010000019">
    <property type="protein sequence ID" value="KAI4535087.1"/>
    <property type="molecule type" value="Genomic_DNA"/>
</dbReference>
<keyword evidence="3" id="KW-1185">Reference proteome</keyword>
<protein>
    <submittedName>
        <fullName evidence="2">Uncharacterized protein</fullName>
    </submittedName>
</protein>
<evidence type="ECO:0000256" key="1">
    <source>
        <dbReference type="SAM" id="MobiDB-lite"/>
    </source>
</evidence>
<evidence type="ECO:0000313" key="2">
    <source>
        <dbReference type="EMBL" id="KAI4535087.1"/>
    </source>
</evidence>
<name>A0AAD4TYL8_OVIAM</name>